<organism evidence="1 2">
    <name type="scientific">Phytophthora megakarya</name>
    <dbReference type="NCBI Taxonomy" id="4795"/>
    <lineage>
        <taxon>Eukaryota</taxon>
        <taxon>Sar</taxon>
        <taxon>Stramenopiles</taxon>
        <taxon>Oomycota</taxon>
        <taxon>Peronosporomycetes</taxon>
        <taxon>Peronosporales</taxon>
        <taxon>Peronosporaceae</taxon>
        <taxon>Phytophthora</taxon>
    </lineage>
</organism>
<comment type="caution">
    <text evidence="1">The sequence shown here is derived from an EMBL/GenBank/DDBJ whole genome shotgun (WGS) entry which is preliminary data.</text>
</comment>
<dbReference type="EMBL" id="NBNE01001737">
    <property type="protein sequence ID" value="OWZ12838.1"/>
    <property type="molecule type" value="Genomic_DNA"/>
</dbReference>
<dbReference type="AlphaFoldDB" id="A0A225W6K6"/>
<evidence type="ECO:0000313" key="2">
    <source>
        <dbReference type="Proteomes" id="UP000198211"/>
    </source>
</evidence>
<keyword evidence="2" id="KW-1185">Reference proteome</keyword>
<evidence type="ECO:0000313" key="1">
    <source>
        <dbReference type="EMBL" id="OWZ12838.1"/>
    </source>
</evidence>
<name>A0A225W6K6_9STRA</name>
<dbReference type="Proteomes" id="UP000198211">
    <property type="component" value="Unassembled WGS sequence"/>
</dbReference>
<reference evidence="2" key="1">
    <citation type="submission" date="2017-03" db="EMBL/GenBank/DDBJ databases">
        <title>Phytopthora megakarya and P. palmivora, two closely related causual agents of cacao black pod achieved similar genome size and gene model numbers by different mechanisms.</title>
        <authorList>
            <person name="Ali S."/>
            <person name="Shao J."/>
            <person name="Larry D.J."/>
            <person name="Kronmiller B."/>
            <person name="Shen D."/>
            <person name="Strem M.D."/>
            <person name="Melnick R.L."/>
            <person name="Guiltinan M.J."/>
            <person name="Tyler B.M."/>
            <person name="Meinhardt L.W."/>
            <person name="Bailey B.A."/>
        </authorList>
    </citation>
    <scope>NUCLEOTIDE SEQUENCE [LARGE SCALE GENOMIC DNA]</scope>
    <source>
        <strain evidence="2">zdho120</strain>
    </source>
</reference>
<protein>
    <submittedName>
        <fullName evidence="1">Uncharacterized protein</fullName>
    </submittedName>
</protein>
<accession>A0A225W6K6</accession>
<gene>
    <name evidence="1" type="ORF">PHMEG_00013936</name>
</gene>
<proteinExistence type="predicted"/>
<sequence length="64" mass="7474">MSSTAQKDDKERYLTYSITVRESNKEKEIEEEVVTKKIPKLIDGGPKAFLEWVYAFQQLANLKH</sequence>